<dbReference type="GO" id="GO:0016740">
    <property type="term" value="F:transferase activity"/>
    <property type="evidence" value="ECO:0007669"/>
    <property type="project" value="UniProtKB-KW"/>
</dbReference>
<feature type="compositionally biased region" description="Polar residues" evidence="2">
    <location>
        <begin position="264"/>
        <end position="275"/>
    </location>
</feature>
<evidence type="ECO:0000256" key="1">
    <source>
        <dbReference type="ARBA" id="ARBA00038494"/>
    </source>
</evidence>
<dbReference type="PANTHER" id="PTHR43630:SF2">
    <property type="entry name" value="GLYCOSYLTRANSFERASE"/>
    <property type="match status" value="1"/>
</dbReference>
<name>A0A517YW52_9BACT</name>
<dbReference type="InterPro" id="IPR001173">
    <property type="entry name" value="Glyco_trans_2-like"/>
</dbReference>
<accession>A0A517YW52</accession>
<dbReference type="SUPFAM" id="SSF53448">
    <property type="entry name" value="Nucleotide-diphospho-sugar transferases"/>
    <property type="match status" value="1"/>
</dbReference>
<comment type="similarity">
    <text evidence="1">Belongs to the glycosyltransferase 2 family. WaaE/KdtX subfamily.</text>
</comment>
<keyword evidence="3" id="KW-1133">Transmembrane helix</keyword>
<protein>
    <submittedName>
        <fullName evidence="5">Glycosyl transferase family 2</fullName>
    </submittedName>
</protein>
<dbReference type="PANTHER" id="PTHR43630">
    <property type="entry name" value="POLY-BETA-1,6-N-ACETYL-D-GLUCOSAMINE SYNTHASE"/>
    <property type="match status" value="1"/>
</dbReference>
<dbReference type="Proteomes" id="UP000317369">
    <property type="component" value="Chromosome"/>
</dbReference>
<reference evidence="5 6" key="1">
    <citation type="submission" date="2019-02" db="EMBL/GenBank/DDBJ databases">
        <title>Deep-cultivation of Planctomycetes and their phenomic and genomic characterization uncovers novel biology.</title>
        <authorList>
            <person name="Wiegand S."/>
            <person name="Jogler M."/>
            <person name="Boedeker C."/>
            <person name="Pinto D."/>
            <person name="Vollmers J."/>
            <person name="Rivas-Marin E."/>
            <person name="Kohn T."/>
            <person name="Peeters S.H."/>
            <person name="Heuer A."/>
            <person name="Rast P."/>
            <person name="Oberbeckmann S."/>
            <person name="Bunk B."/>
            <person name="Jeske O."/>
            <person name="Meyerdierks A."/>
            <person name="Storesund J.E."/>
            <person name="Kallscheuer N."/>
            <person name="Luecker S."/>
            <person name="Lage O.M."/>
            <person name="Pohl T."/>
            <person name="Merkel B.J."/>
            <person name="Hornburger P."/>
            <person name="Mueller R.-W."/>
            <person name="Bruemmer F."/>
            <person name="Labrenz M."/>
            <person name="Spormann A.M."/>
            <person name="Op den Camp H."/>
            <person name="Overmann J."/>
            <person name="Amann R."/>
            <person name="Jetten M.S.M."/>
            <person name="Mascher T."/>
            <person name="Medema M.H."/>
            <person name="Devos D.P."/>
            <person name="Kaster A.-K."/>
            <person name="Ovreas L."/>
            <person name="Rohde M."/>
            <person name="Galperin M.Y."/>
            <person name="Jogler C."/>
        </authorList>
    </citation>
    <scope>NUCLEOTIDE SEQUENCE [LARGE SCALE GENOMIC DNA]</scope>
    <source>
        <strain evidence="5 6">KS4</strain>
    </source>
</reference>
<dbReference type="EMBL" id="CP036425">
    <property type="protein sequence ID" value="QDU34455.1"/>
    <property type="molecule type" value="Genomic_DNA"/>
</dbReference>
<sequence>MMNTKKYPITAIIIYRNEKHLLTNCLEALHWCDEIITIDMQSTDGSNVVANKYANRQFEVDPYPIAEPTRVEAAKHAKNDWIFFVDPDEIIPPDLSEDIIDAIETSPQVGVIQIPIRFYFKRRMLTGTVWGTSTHVSKIANRKRANILPLCNRLMEPRENYENYRIPHRPLNHMIHLWSDSYRDLCHKHFVRYPHLEAKAKVTRGESFSLSRGFIEPFNELKICLRDFDGWRLGPRGFALSIIYFIYTIASIWLMLRYQGKVTPNDTQSHHSSPQLREVNPATKSSHARSAA</sequence>
<dbReference type="Gene3D" id="3.90.550.10">
    <property type="entry name" value="Spore Coat Polysaccharide Biosynthesis Protein SpsA, Chain A"/>
    <property type="match status" value="1"/>
</dbReference>
<feature type="domain" description="Glycosyltransferase 2-like" evidence="4">
    <location>
        <begin position="11"/>
        <end position="119"/>
    </location>
</feature>
<organism evidence="5 6">
    <name type="scientific">Poriferisphaera corsica</name>
    <dbReference type="NCBI Taxonomy" id="2528020"/>
    <lineage>
        <taxon>Bacteria</taxon>
        <taxon>Pseudomonadati</taxon>
        <taxon>Planctomycetota</taxon>
        <taxon>Phycisphaerae</taxon>
        <taxon>Phycisphaerales</taxon>
        <taxon>Phycisphaeraceae</taxon>
        <taxon>Poriferisphaera</taxon>
    </lineage>
</organism>
<proteinExistence type="inferred from homology"/>
<evidence type="ECO:0000259" key="4">
    <source>
        <dbReference type="Pfam" id="PF00535"/>
    </source>
</evidence>
<keyword evidence="6" id="KW-1185">Reference proteome</keyword>
<dbReference type="AlphaFoldDB" id="A0A517YW52"/>
<evidence type="ECO:0000256" key="3">
    <source>
        <dbReference type="SAM" id="Phobius"/>
    </source>
</evidence>
<evidence type="ECO:0000313" key="5">
    <source>
        <dbReference type="EMBL" id="QDU34455.1"/>
    </source>
</evidence>
<evidence type="ECO:0000313" key="6">
    <source>
        <dbReference type="Proteomes" id="UP000317369"/>
    </source>
</evidence>
<feature type="region of interest" description="Disordered" evidence="2">
    <location>
        <begin position="264"/>
        <end position="292"/>
    </location>
</feature>
<keyword evidence="3" id="KW-0472">Membrane</keyword>
<dbReference type="Pfam" id="PF00535">
    <property type="entry name" value="Glycos_transf_2"/>
    <property type="match status" value="1"/>
</dbReference>
<evidence type="ECO:0000256" key="2">
    <source>
        <dbReference type="SAM" id="MobiDB-lite"/>
    </source>
</evidence>
<dbReference type="KEGG" id="pcor:KS4_25250"/>
<keyword evidence="3" id="KW-0812">Transmembrane</keyword>
<dbReference type="InterPro" id="IPR029044">
    <property type="entry name" value="Nucleotide-diphossugar_trans"/>
</dbReference>
<gene>
    <name evidence="5" type="ORF">KS4_25250</name>
</gene>
<keyword evidence="5" id="KW-0808">Transferase</keyword>
<feature type="transmembrane region" description="Helical" evidence="3">
    <location>
        <begin position="238"/>
        <end position="256"/>
    </location>
</feature>